<comment type="catalytic activity">
    <reaction evidence="1">
        <text>[protein]-peptidylproline (omega=180) = [protein]-peptidylproline (omega=0)</text>
        <dbReference type="Rhea" id="RHEA:16237"/>
        <dbReference type="Rhea" id="RHEA-COMP:10747"/>
        <dbReference type="Rhea" id="RHEA-COMP:10748"/>
        <dbReference type="ChEBI" id="CHEBI:83833"/>
        <dbReference type="ChEBI" id="CHEBI:83834"/>
        <dbReference type="EC" id="5.2.1.8"/>
    </reaction>
</comment>
<evidence type="ECO:0000259" key="8">
    <source>
        <dbReference type="PROSITE" id="PS50198"/>
    </source>
</evidence>
<dbReference type="InterPro" id="IPR011990">
    <property type="entry name" value="TPR-like_helical_dom_sf"/>
</dbReference>
<evidence type="ECO:0000256" key="3">
    <source>
        <dbReference type="ARBA" id="ARBA00022729"/>
    </source>
</evidence>
<evidence type="ECO:0000256" key="2">
    <source>
        <dbReference type="ARBA" id="ARBA00013194"/>
    </source>
</evidence>
<organism evidence="9 10">
    <name type="scientific">Anabaena catenula FACHB-362</name>
    <dbReference type="NCBI Taxonomy" id="2692877"/>
    <lineage>
        <taxon>Bacteria</taxon>
        <taxon>Bacillati</taxon>
        <taxon>Cyanobacteriota</taxon>
        <taxon>Cyanophyceae</taxon>
        <taxon>Nostocales</taxon>
        <taxon>Nostocaceae</taxon>
        <taxon>Anabaena</taxon>
    </lineage>
</organism>
<proteinExistence type="predicted"/>
<dbReference type="Pfam" id="PF00639">
    <property type="entry name" value="Rotamase"/>
    <property type="match status" value="1"/>
</dbReference>
<keyword evidence="10" id="KW-1185">Reference proteome</keyword>
<sequence>MINSTNLNQPAAQDDLERERFQAYLNLIQKLLTCSPGEEGQILESHQDLIDRSFLQMLETFVQEAEKEGAADAAQFLRQLLTALQQSISEAFSSRLPAYNKLVQTLLTCPQGEENQVLEAHRDLVDAGLVDVMAHTAGSLAVQGEMDAANFLLNGARQLAVLLGLLKPTDTSTVNSDLNSEKKPELASSPALLIETTLNNGKQSRQINFFADRIKNLAGVLGLGKHSSESSSLPSTTEEFPESLTDNSPTPVGTEDKQVESSTPPELPYLLLRLLQITKDSGGNPQAVYPILQSNLSQVESSWSNSLRNWATFSILAVDTDTAKCIAKDLSHLGTLFLRCPFGSPELNLEIAIAGYETAITVLNHSTEPRVWAAIQNNLAIAYSDRILGDKSDNLEKAIAGYESALKVYTRDQFPEDWAMTQNNLALVYRDRLIGNQAENIEQAIAAHQSALQVYTHEFAPRAWATTQINLAQSYEQRIQGNKQENVEQAIAYYQLALKVYTRQAFPEQWTTTQQRLTAACQYRDQLLSSETLLRSNTVLKIGEQAFSASEIIPLLARYGFLPHLACEVLVEQAIATISCTPEEEAECLSQFHQAHAFQTIEQKQAWLGQRYLTEEQLKQWATRPLRLEKYQQARWGNQLHSYFIKRQSQLDQVVYSILHHKEPSLVQELYFRILEGEQSFAELAKQYAQGTEAEVGGLIGPVELGSLPPFLAQSLINIPVGQMLNPIQNGEYLALVRLERHIPAQFDAATQKRLLNELLNTWLEEELPRRLICGSPQE</sequence>
<evidence type="ECO:0000256" key="5">
    <source>
        <dbReference type="ARBA" id="ARBA00023235"/>
    </source>
</evidence>
<comment type="caution">
    <text evidence="9">The sequence shown here is derived from an EMBL/GenBank/DDBJ whole genome shotgun (WGS) entry which is preliminary data.</text>
</comment>
<dbReference type="Proteomes" id="UP000660381">
    <property type="component" value="Unassembled WGS sequence"/>
</dbReference>
<keyword evidence="5 6" id="KW-0413">Isomerase</keyword>
<evidence type="ECO:0000313" key="10">
    <source>
        <dbReference type="Proteomes" id="UP000660381"/>
    </source>
</evidence>
<dbReference type="InterPro" id="IPR050245">
    <property type="entry name" value="PrsA_foldase"/>
</dbReference>
<dbReference type="RefSeq" id="WP_190906140.1">
    <property type="nucleotide sequence ID" value="NZ_JACJTQ010000008.1"/>
</dbReference>
<gene>
    <name evidence="9" type="ORF">H6G68_07945</name>
</gene>
<evidence type="ECO:0000256" key="1">
    <source>
        <dbReference type="ARBA" id="ARBA00000971"/>
    </source>
</evidence>
<evidence type="ECO:0000313" key="9">
    <source>
        <dbReference type="EMBL" id="MBD2691688.1"/>
    </source>
</evidence>
<dbReference type="Gene3D" id="1.25.40.10">
    <property type="entry name" value="Tetratricopeptide repeat domain"/>
    <property type="match status" value="1"/>
</dbReference>
<evidence type="ECO:0000256" key="7">
    <source>
        <dbReference type="SAM" id="MobiDB-lite"/>
    </source>
</evidence>
<feature type="domain" description="PpiC" evidence="8">
    <location>
        <begin position="658"/>
        <end position="741"/>
    </location>
</feature>
<evidence type="ECO:0000256" key="6">
    <source>
        <dbReference type="PROSITE-ProRule" id="PRU00278"/>
    </source>
</evidence>
<reference evidence="9 10" key="1">
    <citation type="journal article" date="2020" name="ISME J.">
        <title>Comparative genomics reveals insights into cyanobacterial evolution and habitat adaptation.</title>
        <authorList>
            <person name="Chen M.Y."/>
            <person name="Teng W.K."/>
            <person name="Zhao L."/>
            <person name="Hu C.X."/>
            <person name="Zhou Y.K."/>
            <person name="Han B.P."/>
            <person name="Song L.R."/>
            <person name="Shu W.S."/>
        </authorList>
    </citation>
    <scope>NUCLEOTIDE SEQUENCE [LARGE SCALE GENOMIC DNA]</scope>
    <source>
        <strain evidence="9 10">FACHB-362</strain>
    </source>
</reference>
<keyword evidence="4 6" id="KW-0697">Rotamase</keyword>
<dbReference type="InterPro" id="IPR046357">
    <property type="entry name" value="PPIase_dom_sf"/>
</dbReference>
<dbReference type="PANTHER" id="PTHR47245:SF1">
    <property type="entry name" value="FOLDASE PROTEIN PRSA"/>
    <property type="match status" value="1"/>
</dbReference>
<dbReference type="EC" id="5.2.1.8" evidence="2"/>
<keyword evidence="3" id="KW-0732">Signal</keyword>
<accession>A0ABR8J040</accession>
<feature type="compositionally biased region" description="Low complexity" evidence="7">
    <location>
        <begin position="229"/>
        <end position="238"/>
    </location>
</feature>
<feature type="region of interest" description="Disordered" evidence="7">
    <location>
        <begin position="225"/>
        <end position="263"/>
    </location>
</feature>
<dbReference type="PANTHER" id="PTHR47245">
    <property type="entry name" value="PEPTIDYLPROLYL ISOMERASE"/>
    <property type="match status" value="1"/>
</dbReference>
<dbReference type="InterPro" id="IPR000297">
    <property type="entry name" value="PPIase_PpiC"/>
</dbReference>
<dbReference type="Gene3D" id="3.10.50.40">
    <property type="match status" value="1"/>
</dbReference>
<name>A0ABR8J040_9NOST</name>
<dbReference type="EMBL" id="JACJTQ010000008">
    <property type="protein sequence ID" value="MBD2691688.1"/>
    <property type="molecule type" value="Genomic_DNA"/>
</dbReference>
<evidence type="ECO:0000256" key="4">
    <source>
        <dbReference type="ARBA" id="ARBA00023110"/>
    </source>
</evidence>
<dbReference type="SUPFAM" id="SSF54534">
    <property type="entry name" value="FKBP-like"/>
    <property type="match status" value="1"/>
</dbReference>
<dbReference type="PROSITE" id="PS50198">
    <property type="entry name" value="PPIC_PPIASE_2"/>
    <property type="match status" value="1"/>
</dbReference>
<protein>
    <recommendedName>
        <fullName evidence="2">peptidylprolyl isomerase</fullName>
        <ecNumber evidence="2">5.2.1.8</ecNumber>
    </recommendedName>
</protein>
<dbReference type="SUPFAM" id="SSF48452">
    <property type="entry name" value="TPR-like"/>
    <property type="match status" value="1"/>
</dbReference>